<reference evidence="1 2" key="1">
    <citation type="journal article" date="2016" name="Nat. Commun.">
        <title>Thousands of microbial genomes shed light on interconnected biogeochemical processes in an aquifer system.</title>
        <authorList>
            <person name="Anantharaman K."/>
            <person name="Brown C.T."/>
            <person name="Hug L.A."/>
            <person name="Sharon I."/>
            <person name="Castelle C.J."/>
            <person name="Probst A.J."/>
            <person name="Thomas B.C."/>
            <person name="Singh A."/>
            <person name="Wilkins M.J."/>
            <person name="Karaoz U."/>
            <person name="Brodie E.L."/>
            <person name="Williams K.H."/>
            <person name="Hubbard S.S."/>
            <person name="Banfield J.F."/>
        </authorList>
    </citation>
    <scope>NUCLEOTIDE SEQUENCE [LARGE SCALE GENOMIC DNA]</scope>
</reference>
<organism evidence="1 2">
    <name type="scientific">candidate division WWE3 bacterium RIFCSPLOWO2_01_FULL_41_18</name>
    <dbReference type="NCBI Taxonomy" id="1802625"/>
    <lineage>
        <taxon>Bacteria</taxon>
        <taxon>Katanobacteria</taxon>
    </lineage>
</organism>
<dbReference type="AlphaFoldDB" id="A0A1F4VD15"/>
<dbReference type="EMBL" id="MEVI01000003">
    <property type="protein sequence ID" value="OGC55064.1"/>
    <property type="molecule type" value="Genomic_DNA"/>
</dbReference>
<evidence type="ECO:0000313" key="2">
    <source>
        <dbReference type="Proteomes" id="UP000176504"/>
    </source>
</evidence>
<dbReference type="Proteomes" id="UP000176504">
    <property type="component" value="Unassembled WGS sequence"/>
</dbReference>
<name>A0A1F4VD15_UNCKA</name>
<evidence type="ECO:0000313" key="1">
    <source>
        <dbReference type="EMBL" id="OGC55064.1"/>
    </source>
</evidence>
<gene>
    <name evidence="1" type="ORF">A3A78_03740</name>
</gene>
<sequence length="81" mass="9669">MLSKEDINQIKLMIEEIVPPMLRLSEQRTINQLRAEIRLLNSELYKKLHSEFSIEIGRIWEELKDLRMLLETHIELHNGTS</sequence>
<accession>A0A1F4VD15</accession>
<proteinExistence type="predicted"/>
<protein>
    <submittedName>
        <fullName evidence="1">Uncharacterized protein</fullName>
    </submittedName>
</protein>
<comment type="caution">
    <text evidence="1">The sequence shown here is derived from an EMBL/GenBank/DDBJ whole genome shotgun (WGS) entry which is preliminary data.</text>
</comment>